<dbReference type="SUPFAM" id="SSF50978">
    <property type="entry name" value="WD40 repeat-like"/>
    <property type="match status" value="1"/>
</dbReference>
<gene>
    <name evidence="8" type="ORF">DI09_30p210</name>
</gene>
<reference evidence="8 9" key="1">
    <citation type="submission" date="2014-04" db="EMBL/GenBank/DDBJ databases">
        <title>A new species of microsporidia sheds light on the evolution of extreme parasitism.</title>
        <authorList>
            <person name="Haag K.L."/>
            <person name="James T.Y."/>
            <person name="Larsson R."/>
            <person name="Schaer T.M."/>
            <person name="Refardt D."/>
            <person name="Pombert J.-F."/>
            <person name="Ebert D."/>
        </authorList>
    </citation>
    <scope>NUCLEOTIDE SEQUENCE [LARGE SCALE GENOMIC DNA]</scope>
    <source>
        <strain evidence="8 9">UGP3</strain>
        <tissue evidence="8">Spores</tissue>
    </source>
</reference>
<dbReference type="GO" id="GO:0007165">
    <property type="term" value="P:signal transduction"/>
    <property type="evidence" value="ECO:0007669"/>
    <property type="project" value="UniProtKB-KW"/>
</dbReference>
<dbReference type="AlphaFoldDB" id="A0A098VRK9"/>
<dbReference type="Pfam" id="PF25391">
    <property type="entry name" value="WD40_Gbeta"/>
    <property type="match status" value="1"/>
</dbReference>
<feature type="repeat" description="WD" evidence="5">
    <location>
        <begin position="347"/>
        <end position="382"/>
    </location>
</feature>
<dbReference type="VEuPathDB" id="MicrosporidiaDB:DI09_30p210"/>
<feature type="region of interest" description="Disordered" evidence="7">
    <location>
        <begin position="1"/>
        <end position="32"/>
    </location>
</feature>
<dbReference type="InterPro" id="IPR001632">
    <property type="entry name" value="WD40_G-protein_beta-like"/>
</dbReference>
<protein>
    <submittedName>
        <fullName evidence="8">Uncharacterized protein</fullName>
    </submittedName>
</protein>
<dbReference type="PIRSF" id="PIRSF002394">
    <property type="entry name" value="GN-bd_beta"/>
    <property type="match status" value="1"/>
</dbReference>
<dbReference type="RefSeq" id="XP_013238032.1">
    <property type="nucleotide sequence ID" value="XM_013382578.1"/>
</dbReference>
<feature type="repeat" description="WD" evidence="5">
    <location>
        <begin position="135"/>
        <end position="169"/>
    </location>
</feature>
<feature type="repeat" description="WD" evidence="5">
    <location>
        <begin position="86"/>
        <end position="127"/>
    </location>
</feature>
<organism evidence="8 9">
    <name type="scientific">Mitosporidium daphniae</name>
    <dbReference type="NCBI Taxonomy" id="1485682"/>
    <lineage>
        <taxon>Eukaryota</taxon>
        <taxon>Fungi</taxon>
        <taxon>Fungi incertae sedis</taxon>
        <taxon>Microsporidia</taxon>
        <taxon>Mitosporidium</taxon>
    </lineage>
</organism>
<evidence type="ECO:0000256" key="3">
    <source>
        <dbReference type="ARBA" id="ARBA00022737"/>
    </source>
</evidence>
<feature type="coiled-coil region" evidence="6">
    <location>
        <begin position="37"/>
        <end position="64"/>
    </location>
</feature>
<keyword evidence="6" id="KW-0175">Coiled coil</keyword>
<dbReference type="PANTHER" id="PTHR19850">
    <property type="entry name" value="GUANINE NUCLEOTIDE-BINDING PROTEIN BETA G PROTEIN BETA"/>
    <property type="match status" value="1"/>
</dbReference>
<dbReference type="InterPro" id="IPR016346">
    <property type="entry name" value="G-protein_beta_1-5"/>
</dbReference>
<dbReference type="PROSITE" id="PS50294">
    <property type="entry name" value="WD_REPEATS_REGION"/>
    <property type="match status" value="6"/>
</dbReference>
<feature type="repeat" description="WD" evidence="5">
    <location>
        <begin position="219"/>
        <end position="260"/>
    </location>
</feature>
<evidence type="ECO:0000256" key="1">
    <source>
        <dbReference type="ARBA" id="ARBA00009768"/>
    </source>
</evidence>
<feature type="compositionally biased region" description="Polar residues" evidence="7">
    <location>
        <begin position="1"/>
        <end position="13"/>
    </location>
</feature>
<dbReference type="Gene3D" id="2.130.10.10">
    <property type="entry name" value="YVTN repeat-like/Quinoprotein amine dehydrogenase"/>
    <property type="match status" value="1"/>
</dbReference>
<sequence length="382" mass="41592">MSTISPLSNSIDTDSTEETKSSPVPSHTSDEGYAEAIAATKREIESLKVKLRNTKEELADAFLDEVSDQMGIQPLPQTGYKVRKTLKGHSSKIYAMYWSPSQPYIVSAGQDGKLIIWNGISGNKMLAIPLRSPWVMTCAFSQSGKMIASGGLDNRVSVWDVQSKDSSSLLSSKITAEMMGHSGYISCVRFVSDEQIISSSGDTSAILWDLSRSKPILRFEEHDGDVMSVAVDLPQSIVVTGACDSFTKVWDIRTGHCVRTFAGHEADVNCVRFFPDANVIATGSDDSTCRLFDLRYDGEISIFSHASIAGGVTSLDFSSSGRILFAAYDDFNVSAWDTLRAERISVISGHQNRVSSLGVSSDGYALCTASWDGNLKLWTQKP</sequence>
<dbReference type="PROSITE" id="PS50082">
    <property type="entry name" value="WD_REPEATS_2"/>
    <property type="match status" value="7"/>
</dbReference>
<dbReference type="PROSITE" id="PS00678">
    <property type="entry name" value="WD_REPEATS_1"/>
    <property type="match status" value="3"/>
</dbReference>
<dbReference type="CDD" id="cd00200">
    <property type="entry name" value="WD40"/>
    <property type="match status" value="1"/>
</dbReference>
<dbReference type="HOGENOM" id="CLU_000288_57_34_1"/>
<dbReference type="InterPro" id="IPR036322">
    <property type="entry name" value="WD40_repeat_dom_sf"/>
</dbReference>
<accession>A0A098VRK9</accession>
<evidence type="ECO:0000313" key="9">
    <source>
        <dbReference type="Proteomes" id="UP000029725"/>
    </source>
</evidence>
<keyword evidence="3" id="KW-0677">Repeat</keyword>
<comment type="similarity">
    <text evidence="1">Belongs to the WD repeat G protein beta family.</text>
</comment>
<keyword evidence="9" id="KW-1185">Reference proteome</keyword>
<dbReference type="EMBL" id="JMKJ01000233">
    <property type="protein sequence ID" value="KGG51605.1"/>
    <property type="molecule type" value="Genomic_DNA"/>
</dbReference>
<comment type="caution">
    <text evidence="8">The sequence shown here is derived from an EMBL/GenBank/DDBJ whole genome shotgun (WGS) entry which is preliminary data.</text>
</comment>
<dbReference type="SMART" id="SM00320">
    <property type="entry name" value="WD40"/>
    <property type="match status" value="7"/>
</dbReference>
<evidence type="ECO:0000313" key="8">
    <source>
        <dbReference type="EMBL" id="KGG51605.1"/>
    </source>
</evidence>
<dbReference type="InterPro" id="IPR001680">
    <property type="entry name" value="WD40_rpt"/>
</dbReference>
<feature type="repeat" description="WD" evidence="5">
    <location>
        <begin position="178"/>
        <end position="218"/>
    </location>
</feature>
<evidence type="ECO:0000256" key="7">
    <source>
        <dbReference type="SAM" id="MobiDB-lite"/>
    </source>
</evidence>
<keyword evidence="4" id="KW-0807">Transducer</keyword>
<evidence type="ECO:0000256" key="2">
    <source>
        <dbReference type="ARBA" id="ARBA00022574"/>
    </source>
</evidence>
<dbReference type="InterPro" id="IPR019775">
    <property type="entry name" value="WD40_repeat_CS"/>
</dbReference>
<dbReference type="PRINTS" id="PR00320">
    <property type="entry name" value="GPROTEINBRPT"/>
</dbReference>
<feature type="repeat" description="WD" evidence="5">
    <location>
        <begin position="312"/>
        <end position="346"/>
    </location>
</feature>
<dbReference type="PRINTS" id="PR00319">
    <property type="entry name" value="GPROTEINB"/>
</dbReference>
<dbReference type="InterPro" id="IPR020472">
    <property type="entry name" value="WD40_PAC1"/>
</dbReference>
<evidence type="ECO:0000256" key="4">
    <source>
        <dbReference type="ARBA" id="ARBA00023224"/>
    </source>
</evidence>
<dbReference type="InterPro" id="IPR015943">
    <property type="entry name" value="WD40/YVTN_repeat-like_dom_sf"/>
</dbReference>
<dbReference type="Proteomes" id="UP000029725">
    <property type="component" value="Unassembled WGS sequence"/>
</dbReference>
<feature type="repeat" description="WD" evidence="5">
    <location>
        <begin position="261"/>
        <end position="302"/>
    </location>
</feature>
<evidence type="ECO:0000256" key="5">
    <source>
        <dbReference type="PROSITE-ProRule" id="PRU00221"/>
    </source>
</evidence>
<keyword evidence="2 5" id="KW-0853">WD repeat</keyword>
<dbReference type="GeneID" id="25259512"/>
<proteinExistence type="inferred from homology"/>
<evidence type="ECO:0000256" key="6">
    <source>
        <dbReference type="SAM" id="Coils"/>
    </source>
</evidence>
<dbReference type="OrthoDB" id="10261470at2759"/>
<name>A0A098VRK9_9MICR</name>